<evidence type="ECO:0000313" key="2">
    <source>
        <dbReference type="Proteomes" id="UP001642464"/>
    </source>
</evidence>
<dbReference type="EMBL" id="CAXAMM010042017">
    <property type="protein sequence ID" value="CAK9102440.1"/>
    <property type="molecule type" value="Genomic_DNA"/>
</dbReference>
<name>A0ABP0RQN5_9DINO</name>
<proteinExistence type="predicted"/>
<reference evidence="1 2" key="1">
    <citation type="submission" date="2024-02" db="EMBL/GenBank/DDBJ databases">
        <authorList>
            <person name="Chen Y."/>
            <person name="Shah S."/>
            <person name="Dougan E. K."/>
            <person name="Thang M."/>
            <person name="Chan C."/>
        </authorList>
    </citation>
    <scope>NUCLEOTIDE SEQUENCE [LARGE SCALE GENOMIC DNA]</scope>
</reference>
<evidence type="ECO:0000313" key="1">
    <source>
        <dbReference type="EMBL" id="CAK9102440.1"/>
    </source>
</evidence>
<organism evidence="1 2">
    <name type="scientific">Durusdinium trenchii</name>
    <dbReference type="NCBI Taxonomy" id="1381693"/>
    <lineage>
        <taxon>Eukaryota</taxon>
        <taxon>Sar</taxon>
        <taxon>Alveolata</taxon>
        <taxon>Dinophyceae</taxon>
        <taxon>Suessiales</taxon>
        <taxon>Symbiodiniaceae</taxon>
        <taxon>Durusdinium</taxon>
    </lineage>
</organism>
<gene>
    <name evidence="1" type="ORF">SCF082_LOCUS47872</name>
</gene>
<sequence>MSAEIAVEHADFVEIALRFLAALHSRSFRPGGENFDKQWQLQEALNRPVEHDQRQRLLSICLGQRDLSVPLSAELSECFFRAVGRQLHLFEGWTMFNLQELMHWDGGMRRLKDGITSWTIPTLRCQMLPQKIFLQPLLLAKKWGLHFQHSLAKVPGSMWGLILAYLTPPRISWFETVQQRQNHPWWDWPRHPLVFPMLTPSSPPLLASSVVGISIFQGEGSAEDCMHRAQLVSLNLNDVKFVKSTATRALLWERLLMIAGRRRQDRGDSVPDIDFYDALHESELEDNLGGSSSLVVLQCSLAHCISNGGLLDSVRRFLLAQPKGSTPIDAAKRARHVQEHGLYLAMLMADSDLNTLELLNRLPCTVRELLVPC</sequence>
<accession>A0ABP0RQN5</accession>
<keyword evidence="2" id="KW-1185">Reference proteome</keyword>
<protein>
    <submittedName>
        <fullName evidence="1">Uncharacterized protein</fullName>
    </submittedName>
</protein>
<comment type="caution">
    <text evidence="1">The sequence shown here is derived from an EMBL/GenBank/DDBJ whole genome shotgun (WGS) entry which is preliminary data.</text>
</comment>
<dbReference type="Proteomes" id="UP001642464">
    <property type="component" value="Unassembled WGS sequence"/>
</dbReference>